<dbReference type="EMBL" id="KZ819337">
    <property type="protein sequence ID" value="PWN18356.1"/>
    <property type="molecule type" value="Genomic_DNA"/>
</dbReference>
<feature type="chain" id="PRO_5016274405" description="Amidohydrolase 3 domain-containing protein" evidence="1">
    <location>
        <begin position="21"/>
        <end position="657"/>
    </location>
</feature>
<feature type="signal peptide" evidence="1">
    <location>
        <begin position="1"/>
        <end position="20"/>
    </location>
</feature>
<gene>
    <name evidence="3" type="ORF">BCV69DRAFT_285324</name>
</gene>
<dbReference type="Gene3D" id="2.30.40.10">
    <property type="entry name" value="Urease, subunit C, domain 1"/>
    <property type="match status" value="1"/>
</dbReference>
<proteinExistence type="predicted"/>
<dbReference type="Proteomes" id="UP000245942">
    <property type="component" value="Unassembled WGS sequence"/>
</dbReference>
<dbReference type="OrthoDB" id="3501663at2759"/>
<dbReference type="Pfam" id="PF07969">
    <property type="entry name" value="Amidohydro_3"/>
    <property type="match status" value="1"/>
</dbReference>
<dbReference type="InterPro" id="IPR011059">
    <property type="entry name" value="Metal-dep_hydrolase_composite"/>
</dbReference>
<evidence type="ECO:0000256" key="1">
    <source>
        <dbReference type="SAM" id="SignalP"/>
    </source>
</evidence>
<feature type="domain" description="Amidohydrolase 3" evidence="2">
    <location>
        <begin position="135"/>
        <end position="645"/>
    </location>
</feature>
<dbReference type="RefSeq" id="XP_025345516.1">
    <property type="nucleotide sequence ID" value="XM_025493350.1"/>
</dbReference>
<protein>
    <recommendedName>
        <fullName evidence="2">Amidohydrolase 3 domain-containing protein</fullName>
    </recommendedName>
</protein>
<dbReference type="Gene3D" id="3.10.310.70">
    <property type="match status" value="1"/>
</dbReference>
<sequence length="657" mass="72247">MHSWRWAALLVLSLLVGLFAVVSQKRQPKQHNPDLEHLIRSLGDEYLICADGTSQPSGSRWTQYLGIWRHMRPLLSQKPKASHIYTLATSQPESPGEVECLFVKSGRVLSSGTRLALGPLCDSFQGCMTHEVPYGHTLLPAFTDAHGHLLDLGQSLLSVDLTGAESLSECRERLESFLASHPDLDKSAWIEGGGWDHTRWIDWPNKARFPTAQDMIENSVSLRERKISLKRIDFHALWLSPAALQTVMADDKIPPGVEVIPGGSIVLDSEGRPSGVLVDHAMRFALEVIPRWTNEDRKKFLKQAVDLLLSEGITGVGDAAASIDDIVFYADTIRAGTDLGVRTYAFLSCESSQIVDDAECFEALVSRLAASGSGPLLLNEDAASDFTLRTVKLFADGALGSWGAALFLPYSDRPTERGSLTMNESAIPAIVNYWADKGYQIATHAIGDRANALVLDAYEEVLLRLTSQGEHDLRARIEHAQILRSQDFARFKSPTSQLMRTQGPLSIIASMQPSQYASDEHYLPSRLGPDRLANAFPWRSLLGSGSHVLFGSDFPVESPSVLAGIRAATTRTSPTADVVPETLTRLEALRAYTSAPPFGQFQEKVLGSLESEKWADWILTFGDILDDRQDLQDIRVVATVKRGKPAWLEGKGRLSSV</sequence>
<dbReference type="InterPro" id="IPR013108">
    <property type="entry name" value="Amidohydro_3"/>
</dbReference>
<evidence type="ECO:0000313" key="3">
    <source>
        <dbReference type="EMBL" id="PWN18356.1"/>
    </source>
</evidence>
<accession>A0A316TYL0</accession>
<keyword evidence="1" id="KW-0732">Signal</keyword>
<dbReference type="SUPFAM" id="SSF51556">
    <property type="entry name" value="Metallo-dependent hydrolases"/>
    <property type="match status" value="1"/>
</dbReference>
<dbReference type="STRING" id="1684307.A0A316TYL0"/>
<keyword evidence="4" id="KW-1185">Reference proteome</keyword>
<dbReference type="GO" id="GO:0016810">
    <property type="term" value="F:hydrolase activity, acting on carbon-nitrogen (but not peptide) bonds"/>
    <property type="evidence" value="ECO:0007669"/>
    <property type="project" value="InterPro"/>
</dbReference>
<name>A0A316TYL0_9BASI</name>
<dbReference type="InterPro" id="IPR033932">
    <property type="entry name" value="YtcJ-like"/>
</dbReference>
<dbReference type="AlphaFoldDB" id="A0A316TYL0"/>
<dbReference type="Gene3D" id="3.20.20.140">
    <property type="entry name" value="Metal-dependent hydrolases"/>
    <property type="match status" value="1"/>
</dbReference>
<dbReference type="PANTHER" id="PTHR22642">
    <property type="entry name" value="IMIDAZOLONEPROPIONASE"/>
    <property type="match status" value="1"/>
</dbReference>
<dbReference type="GeneID" id="37015084"/>
<dbReference type="PANTHER" id="PTHR22642:SF2">
    <property type="entry name" value="PROTEIN LONG AFTER FAR-RED 3"/>
    <property type="match status" value="1"/>
</dbReference>
<dbReference type="CDD" id="cd01300">
    <property type="entry name" value="YtcJ_like"/>
    <property type="match status" value="1"/>
</dbReference>
<reference evidence="3 4" key="1">
    <citation type="journal article" date="2018" name="Mol. Biol. Evol.">
        <title>Broad Genomic Sampling Reveals a Smut Pathogenic Ancestry of the Fungal Clade Ustilaginomycotina.</title>
        <authorList>
            <person name="Kijpornyongpan T."/>
            <person name="Mondo S.J."/>
            <person name="Barry K."/>
            <person name="Sandor L."/>
            <person name="Lee J."/>
            <person name="Lipzen A."/>
            <person name="Pangilinan J."/>
            <person name="LaButti K."/>
            <person name="Hainaut M."/>
            <person name="Henrissat B."/>
            <person name="Grigoriev I.V."/>
            <person name="Spatafora J.W."/>
            <person name="Aime M.C."/>
        </authorList>
    </citation>
    <scope>NUCLEOTIDE SEQUENCE [LARGE SCALE GENOMIC DNA]</scope>
    <source>
        <strain evidence="3 4">MCA 4718</strain>
    </source>
</reference>
<organism evidence="3 4">
    <name type="scientific">Pseudomicrostroma glucosiphilum</name>
    <dbReference type="NCBI Taxonomy" id="1684307"/>
    <lineage>
        <taxon>Eukaryota</taxon>
        <taxon>Fungi</taxon>
        <taxon>Dikarya</taxon>
        <taxon>Basidiomycota</taxon>
        <taxon>Ustilaginomycotina</taxon>
        <taxon>Exobasidiomycetes</taxon>
        <taxon>Microstromatales</taxon>
        <taxon>Microstromatales incertae sedis</taxon>
        <taxon>Pseudomicrostroma</taxon>
    </lineage>
</organism>
<evidence type="ECO:0000313" key="4">
    <source>
        <dbReference type="Proteomes" id="UP000245942"/>
    </source>
</evidence>
<evidence type="ECO:0000259" key="2">
    <source>
        <dbReference type="Pfam" id="PF07969"/>
    </source>
</evidence>
<dbReference type="InterPro" id="IPR032466">
    <property type="entry name" value="Metal_Hydrolase"/>
</dbReference>